<name>A0ABN3PM15_9MICO</name>
<evidence type="ECO:0000259" key="1">
    <source>
        <dbReference type="Pfam" id="PF25547"/>
    </source>
</evidence>
<dbReference type="RefSeq" id="WP_344231042.1">
    <property type="nucleotide sequence ID" value="NZ_BAAARI010000038.1"/>
</dbReference>
<accession>A0ABN3PM15</accession>
<gene>
    <name evidence="2" type="ORF">GCM10009862_31110</name>
</gene>
<keyword evidence="3" id="KW-1185">Reference proteome</keyword>
<sequence>MADLFVAPSYEGVSGAAVLDAVPVAGNIASAAESFGSGDIGGGILDVAGTALDVVDMMVNPIATLASSCASFLLDYMPPLHQALELLTGSPEMVRALGETWDNLGGALEEVASARGPAVQALLASWTGVAADAYATLAEGLTQIVESVAQASHGVANGLRNAAMIVEIVYEIVKSIISDLVGQLIQAVVIAMATVGVGLPAVVAQCSSKIATRVPQVAKWVEKIQEVMKKISDIVDKLTMFQHEFEINGKAIAQVLSAAEPLEITVNLPGIVDAVRTSAENNNGEK</sequence>
<dbReference type="InterPro" id="IPR036689">
    <property type="entry name" value="ESAT-6-like_sf"/>
</dbReference>
<evidence type="ECO:0000313" key="3">
    <source>
        <dbReference type="Proteomes" id="UP001500274"/>
    </source>
</evidence>
<dbReference type="InterPro" id="IPR038332">
    <property type="entry name" value="PPE_sf"/>
</dbReference>
<dbReference type="Proteomes" id="UP001500274">
    <property type="component" value="Unassembled WGS sequence"/>
</dbReference>
<dbReference type="Pfam" id="PF25547">
    <property type="entry name" value="WXG100_2"/>
    <property type="match status" value="1"/>
</dbReference>
<feature type="domain" description="Outer membrane channel protein CpnT-like N-terminal" evidence="1">
    <location>
        <begin position="89"/>
        <end position="214"/>
    </location>
</feature>
<comment type="caution">
    <text evidence="2">The sequence shown here is derived from an EMBL/GenBank/DDBJ whole genome shotgun (WGS) entry which is preliminary data.</text>
</comment>
<dbReference type="EMBL" id="BAAARI010000038">
    <property type="protein sequence ID" value="GAA2590561.1"/>
    <property type="molecule type" value="Genomic_DNA"/>
</dbReference>
<dbReference type="InterPro" id="IPR057746">
    <property type="entry name" value="CpnT-like_N"/>
</dbReference>
<dbReference type="Gene3D" id="1.20.1260.20">
    <property type="entry name" value="PPE superfamily"/>
    <property type="match status" value="1"/>
</dbReference>
<protein>
    <recommendedName>
        <fullName evidence="1">Outer membrane channel protein CpnT-like N-terminal domain-containing protein</fullName>
    </recommendedName>
</protein>
<proteinExistence type="predicted"/>
<evidence type="ECO:0000313" key="2">
    <source>
        <dbReference type="EMBL" id="GAA2590561.1"/>
    </source>
</evidence>
<dbReference type="SUPFAM" id="SSF140453">
    <property type="entry name" value="EsxAB dimer-like"/>
    <property type="match status" value="1"/>
</dbReference>
<organism evidence="2 3">
    <name type="scientific">Microbacterium binotii</name>
    <dbReference type="NCBI Taxonomy" id="462710"/>
    <lineage>
        <taxon>Bacteria</taxon>
        <taxon>Bacillati</taxon>
        <taxon>Actinomycetota</taxon>
        <taxon>Actinomycetes</taxon>
        <taxon>Micrococcales</taxon>
        <taxon>Microbacteriaceae</taxon>
        <taxon>Microbacterium</taxon>
    </lineage>
</organism>
<reference evidence="2 3" key="1">
    <citation type="journal article" date="2019" name="Int. J. Syst. Evol. Microbiol.">
        <title>The Global Catalogue of Microorganisms (GCM) 10K type strain sequencing project: providing services to taxonomists for standard genome sequencing and annotation.</title>
        <authorList>
            <consortium name="The Broad Institute Genomics Platform"/>
            <consortium name="The Broad Institute Genome Sequencing Center for Infectious Disease"/>
            <person name="Wu L."/>
            <person name="Ma J."/>
        </authorList>
    </citation>
    <scope>NUCLEOTIDE SEQUENCE [LARGE SCALE GENOMIC DNA]</scope>
    <source>
        <strain evidence="2 3">JCM 16365</strain>
    </source>
</reference>